<dbReference type="InterPro" id="IPR036983">
    <property type="entry name" value="AIM24_sf"/>
</dbReference>
<keyword evidence="2" id="KW-1185">Reference proteome</keyword>
<comment type="caution">
    <text evidence="1">The sequence shown here is derived from an EMBL/GenBank/DDBJ whole genome shotgun (WGS) entry which is preliminary data.</text>
</comment>
<dbReference type="InterPro" id="IPR016031">
    <property type="entry name" value="Trp_RNA-bd_attenuator-like_dom"/>
</dbReference>
<reference evidence="2" key="1">
    <citation type="journal article" date="2019" name="Int. J. Syst. Evol. Microbiol.">
        <title>The Global Catalogue of Microorganisms (GCM) 10K type strain sequencing project: providing services to taxonomists for standard genome sequencing and annotation.</title>
        <authorList>
            <consortium name="The Broad Institute Genomics Platform"/>
            <consortium name="The Broad Institute Genome Sequencing Center for Infectious Disease"/>
            <person name="Wu L."/>
            <person name="Ma J."/>
        </authorList>
    </citation>
    <scope>NUCLEOTIDE SEQUENCE [LARGE SCALE GENOMIC DNA]</scope>
    <source>
        <strain evidence="2">JCM 14559</strain>
    </source>
</reference>
<evidence type="ECO:0000313" key="1">
    <source>
        <dbReference type="EMBL" id="GAA2101126.1"/>
    </source>
</evidence>
<protein>
    <submittedName>
        <fullName evidence="1">AIM24 family protein</fullName>
    </submittedName>
</protein>
<dbReference type="InterPro" id="IPR002838">
    <property type="entry name" value="AIM24"/>
</dbReference>
<evidence type="ECO:0000313" key="2">
    <source>
        <dbReference type="Proteomes" id="UP001500897"/>
    </source>
</evidence>
<dbReference type="PANTHER" id="PTHR38074:SF1">
    <property type="entry name" value="ALTERED INHERITANCE OF MITOCHONDRIA PROTEIN 24, MITOCHONDRIAL"/>
    <property type="match status" value="1"/>
</dbReference>
<organism evidence="1 2">
    <name type="scientific">Kitasatospora saccharophila</name>
    <dbReference type="NCBI Taxonomy" id="407973"/>
    <lineage>
        <taxon>Bacteria</taxon>
        <taxon>Bacillati</taxon>
        <taxon>Actinomycetota</taxon>
        <taxon>Actinomycetes</taxon>
        <taxon>Kitasatosporales</taxon>
        <taxon>Streptomycetaceae</taxon>
        <taxon>Kitasatospora</taxon>
    </lineage>
</organism>
<accession>A0ABP5IJF2</accession>
<dbReference type="SUPFAM" id="SSF51219">
    <property type="entry name" value="TRAP-like"/>
    <property type="match status" value="1"/>
</dbReference>
<dbReference type="Pfam" id="PF01987">
    <property type="entry name" value="AIM24"/>
    <property type="match status" value="1"/>
</dbReference>
<dbReference type="Proteomes" id="UP001500897">
    <property type="component" value="Unassembled WGS sequence"/>
</dbReference>
<dbReference type="Gene3D" id="3.60.160.10">
    <property type="entry name" value="Mitochondrial biogenesis AIM24"/>
    <property type="match status" value="1"/>
</dbReference>
<gene>
    <name evidence="1" type="ORF">GCM10009759_34540</name>
</gene>
<proteinExistence type="predicted"/>
<name>A0ABP5IJF2_9ACTN</name>
<dbReference type="EMBL" id="BAAANS010000021">
    <property type="protein sequence ID" value="GAA2101126.1"/>
    <property type="molecule type" value="Genomic_DNA"/>
</dbReference>
<dbReference type="PANTHER" id="PTHR38074">
    <property type="entry name" value="ALTERED INHERITANCE OF MITOCHONDRIA PROTEIN 24, MITOCHONDRIAL"/>
    <property type="match status" value="1"/>
</dbReference>
<sequence>MSRYARLTVCPMYGFRTEPVPARPGPLPTGGGGRYIPDVAQFRLQGSRVLAVDLAGDTVKARNGSMVAYTGQMGFKKLTGGGDGLRGMVTRRLTGERMEVMEVKGQGTCYFADQATEINLVRLNGETLFVESDNLLCTEASLRTGTSFTGLNGMASGNGLFTTKVEGQGWAAVTSNGPAVILRVAQGLPLRVDPGAYIAHTGNLHRALKSGAGWSTLIGEGGGEAMQVEFTGEGLVYVQPSERVTLGGEV</sequence>